<gene>
    <name evidence="1" type="ORF">DI270_000525</name>
</gene>
<dbReference type="RefSeq" id="WP_111697263.1">
    <property type="nucleotide sequence ID" value="NZ_QFZU02000002.1"/>
</dbReference>
<keyword evidence="2" id="KW-1185">Reference proteome</keyword>
<accession>A0ABX9LSM0</accession>
<proteinExistence type="predicted"/>
<protein>
    <submittedName>
        <fullName evidence="1">Uncharacterized protein</fullName>
    </submittedName>
</protein>
<dbReference type="Proteomes" id="UP000262538">
    <property type="component" value="Unassembled WGS sequence"/>
</dbReference>
<evidence type="ECO:0000313" key="1">
    <source>
        <dbReference type="EMBL" id="RGA06982.1"/>
    </source>
</evidence>
<dbReference type="EMBL" id="QFZU02000002">
    <property type="protein sequence ID" value="RGA06982.1"/>
    <property type="molecule type" value="Genomic_DNA"/>
</dbReference>
<comment type="caution">
    <text evidence="1">The sequence shown here is derived from an EMBL/GenBank/DDBJ whole genome shotgun (WGS) entry which is preliminary data.</text>
</comment>
<evidence type="ECO:0000313" key="2">
    <source>
        <dbReference type="Proteomes" id="UP000262538"/>
    </source>
</evidence>
<sequence length="92" mass="9567">MTHTHVLGFNPLPSPVTLGDGQVVGGLDWEAVDSADPAVAELLASGRLVLVPDPQSADGLDERAAAAWERVLAVRADTTPARRGGRRTENGA</sequence>
<organism evidence="1 2">
    <name type="scientific">Microbispora triticiradicis</name>
    <dbReference type="NCBI Taxonomy" id="2200763"/>
    <lineage>
        <taxon>Bacteria</taxon>
        <taxon>Bacillati</taxon>
        <taxon>Actinomycetota</taxon>
        <taxon>Actinomycetes</taxon>
        <taxon>Streptosporangiales</taxon>
        <taxon>Streptosporangiaceae</taxon>
        <taxon>Microbispora</taxon>
    </lineage>
</organism>
<reference evidence="1 2" key="1">
    <citation type="submission" date="2018-08" db="EMBL/GenBank/DDBJ databases">
        <title>Microbispora. triticiradicis sp. nov., a novel actinomycete isolated from the root of wheat (Triticum aestivum L.)).</title>
        <authorList>
            <person name="Han C."/>
        </authorList>
    </citation>
    <scope>NUCLEOTIDE SEQUENCE [LARGE SCALE GENOMIC DNA]</scope>
    <source>
        <strain evidence="1 2">NEAU-HRDPA2-9</strain>
    </source>
</reference>
<name>A0ABX9LSM0_9ACTN</name>